<keyword evidence="5" id="KW-0812">Transmembrane</keyword>
<comment type="similarity">
    <text evidence="4">Belongs to the class I-like SAM-binding methyltransferase superfamily. C5-methyltransferase family.</text>
</comment>
<evidence type="ECO:0000256" key="5">
    <source>
        <dbReference type="SAM" id="Phobius"/>
    </source>
</evidence>
<dbReference type="InterPro" id="IPR050750">
    <property type="entry name" value="C5-MTase"/>
</dbReference>
<dbReference type="GO" id="GO:0005634">
    <property type="term" value="C:nucleus"/>
    <property type="evidence" value="ECO:0007669"/>
    <property type="project" value="TreeGrafter"/>
</dbReference>
<feature type="transmembrane region" description="Helical" evidence="5">
    <location>
        <begin position="391"/>
        <end position="409"/>
    </location>
</feature>
<reference evidence="6" key="1">
    <citation type="submission" date="2022-12" db="EMBL/GenBank/DDBJ databases">
        <title>Draft genome assemblies for two species of Escallonia (Escalloniales).</title>
        <authorList>
            <person name="Chanderbali A."/>
            <person name="Dervinis C."/>
            <person name="Anghel I."/>
            <person name="Soltis D."/>
            <person name="Soltis P."/>
            <person name="Zapata F."/>
        </authorList>
    </citation>
    <scope>NUCLEOTIDE SEQUENCE</scope>
    <source>
        <strain evidence="6">UCBG92.1500</strain>
        <tissue evidence="6">Leaf</tissue>
    </source>
</reference>
<evidence type="ECO:0008006" key="8">
    <source>
        <dbReference type="Google" id="ProtNLM"/>
    </source>
</evidence>
<feature type="transmembrane region" description="Helical" evidence="5">
    <location>
        <begin position="319"/>
        <end position="339"/>
    </location>
</feature>
<comment type="caution">
    <text evidence="6">The sequence shown here is derived from an EMBL/GenBank/DDBJ whole genome shotgun (WGS) entry which is preliminary data.</text>
</comment>
<dbReference type="Gene3D" id="3.90.120.10">
    <property type="entry name" value="DNA Methylase, subunit A, domain 2"/>
    <property type="match status" value="1"/>
</dbReference>
<evidence type="ECO:0000313" key="7">
    <source>
        <dbReference type="Proteomes" id="UP001187471"/>
    </source>
</evidence>
<name>A0AA88RM99_9ASTE</name>
<sequence length="416" mass="47258">MEEGLSKPGEEEPWRVLEFYSGIGGMRYSIMKAGVNATMVEAFDINDTANDVYQHNFGHRPFQGNIQTLSAADLDSYGARVWLLSPPCQPYTRQGLQKDSNDARASSFLKILELMPQTSQPPVMLFVENVVGFETSDTHRRMAEILEKAHFVTQEFILSPLHFGVPYSRPRYFCLAKRKPLYFQNPLLNQQLIRAPGPLFGHNESMIVAGGNEPQGSLDKSLQACEPVERFLEFKHPSNGVEPESSWSHINVPGALEISAIGSLEQYFVPLSLLERWGNAMDIVYPDSKRCCCFTKSYYRYVKGTGSLLATIQVLMLHLPGYNVVLVLVASHTGATIIVHSMDYMQRRAEDKIESLEGLRPRYFTPREVANLHSFPENFNFPQHISLRQRYTIITCSMLLIFVYSYTYLPTVKSLY</sequence>
<dbReference type="PANTHER" id="PTHR46098">
    <property type="entry name" value="TRNA (CYTOSINE(38)-C(5))-METHYLTRANSFERASE"/>
    <property type="match status" value="1"/>
</dbReference>
<keyword evidence="2 4" id="KW-0808">Transferase</keyword>
<keyword evidence="5" id="KW-0472">Membrane</keyword>
<protein>
    <recommendedName>
        <fullName evidence="8">DNA methyltransferase 2</fullName>
    </recommendedName>
</protein>
<feature type="active site" evidence="4">
    <location>
        <position position="88"/>
    </location>
</feature>
<evidence type="ECO:0000256" key="2">
    <source>
        <dbReference type="ARBA" id="ARBA00022679"/>
    </source>
</evidence>
<dbReference type="Proteomes" id="UP001187471">
    <property type="component" value="Unassembled WGS sequence"/>
</dbReference>
<dbReference type="GO" id="GO:0008168">
    <property type="term" value="F:methyltransferase activity"/>
    <property type="evidence" value="ECO:0007669"/>
    <property type="project" value="UniProtKB-KW"/>
</dbReference>
<keyword evidence="7" id="KW-1185">Reference proteome</keyword>
<dbReference type="PROSITE" id="PS51679">
    <property type="entry name" value="SAM_MT_C5"/>
    <property type="match status" value="1"/>
</dbReference>
<keyword evidence="1 4" id="KW-0489">Methyltransferase</keyword>
<evidence type="ECO:0000256" key="1">
    <source>
        <dbReference type="ARBA" id="ARBA00022603"/>
    </source>
</evidence>
<evidence type="ECO:0000256" key="4">
    <source>
        <dbReference type="PROSITE-ProRule" id="PRU01016"/>
    </source>
</evidence>
<keyword evidence="3 4" id="KW-0949">S-adenosyl-L-methionine</keyword>
<keyword evidence="5" id="KW-1133">Transmembrane helix</keyword>
<dbReference type="InterPro" id="IPR001525">
    <property type="entry name" value="C5_MeTfrase"/>
</dbReference>
<accession>A0AA88RM99</accession>
<gene>
    <name evidence="6" type="ORF">RJ640_014151</name>
</gene>
<organism evidence="6 7">
    <name type="scientific">Escallonia rubra</name>
    <dbReference type="NCBI Taxonomy" id="112253"/>
    <lineage>
        <taxon>Eukaryota</taxon>
        <taxon>Viridiplantae</taxon>
        <taxon>Streptophyta</taxon>
        <taxon>Embryophyta</taxon>
        <taxon>Tracheophyta</taxon>
        <taxon>Spermatophyta</taxon>
        <taxon>Magnoliopsida</taxon>
        <taxon>eudicotyledons</taxon>
        <taxon>Gunneridae</taxon>
        <taxon>Pentapetalae</taxon>
        <taxon>asterids</taxon>
        <taxon>campanulids</taxon>
        <taxon>Escalloniales</taxon>
        <taxon>Escalloniaceae</taxon>
        <taxon>Escallonia</taxon>
    </lineage>
</organism>
<dbReference type="InterPro" id="IPR029063">
    <property type="entry name" value="SAM-dependent_MTases_sf"/>
</dbReference>
<evidence type="ECO:0000256" key="3">
    <source>
        <dbReference type="ARBA" id="ARBA00022691"/>
    </source>
</evidence>
<dbReference type="SUPFAM" id="SSF53335">
    <property type="entry name" value="S-adenosyl-L-methionine-dependent methyltransferases"/>
    <property type="match status" value="1"/>
</dbReference>
<dbReference type="EMBL" id="JAVXUO010001143">
    <property type="protein sequence ID" value="KAK2985551.1"/>
    <property type="molecule type" value="Genomic_DNA"/>
</dbReference>
<evidence type="ECO:0000313" key="6">
    <source>
        <dbReference type="EMBL" id="KAK2985551.1"/>
    </source>
</evidence>
<dbReference type="PANTHER" id="PTHR46098:SF1">
    <property type="entry name" value="TRNA (CYTOSINE(38)-C(5))-METHYLTRANSFERASE"/>
    <property type="match status" value="1"/>
</dbReference>
<dbReference type="PRINTS" id="PR00105">
    <property type="entry name" value="C5METTRFRASE"/>
</dbReference>
<dbReference type="Gene3D" id="3.40.50.150">
    <property type="entry name" value="Vaccinia Virus protein VP39"/>
    <property type="match status" value="1"/>
</dbReference>
<dbReference type="GO" id="GO:0032259">
    <property type="term" value="P:methylation"/>
    <property type="evidence" value="ECO:0007669"/>
    <property type="project" value="UniProtKB-KW"/>
</dbReference>
<proteinExistence type="inferred from homology"/>
<dbReference type="AlphaFoldDB" id="A0AA88RM99"/>
<dbReference type="Pfam" id="PF00145">
    <property type="entry name" value="DNA_methylase"/>
    <property type="match status" value="1"/>
</dbReference>